<dbReference type="EMBL" id="FJUW01000002">
    <property type="protein sequence ID" value="CZS88695.1"/>
    <property type="molecule type" value="Genomic_DNA"/>
</dbReference>
<sequence>MAGDLTHQIQKAEIAWDSDKNLSQILSGIIGWMLMYSSFEPSTGNHKSHLSDWSDRDFQRKIHSTVPGCVIVE</sequence>
<reference evidence="2" key="1">
    <citation type="submission" date="2016-03" db="EMBL/GenBank/DDBJ databases">
        <authorList>
            <person name="Ploux O."/>
        </authorList>
    </citation>
    <scope>NUCLEOTIDE SEQUENCE [LARGE SCALE GENOMIC DNA]</scope>
    <source>
        <strain evidence="2">UK7</strain>
    </source>
</reference>
<protein>
    <submittedName>
        <fullName evidence="1">Uncharacterized protein</fullName>
    </submittedName>
</protein>
<proteinExistence type="predicted"/>
<comment type="caution">
    <text evidence="1">The sequence shown here is derived from an EMBL/GenBank/DDBJ whole genome shotgun (WGS) entry which is preliminary data.</text>
</comment>
<name>A0A1E1JS31_9HELO</name>
<dbReference type="AlphaFoldDB" id="A0A1E1JS31"/>
<evidence type="ECO:0000313" key="1">
    <source>
        <dbReference type="EMBL" id="CZS88695.1"/>
    </source>
</evidence>
<keyword evidence="2" id="KW-1185">Reference proteome</keyword>
<accession>A0A1E1JS31</accession>
<dbReference type="InParanoid" id="A0A1E1JS31"/>
<gene>
    <name evidence="1" type="ORF">RCO7_14125</name>
</gene>
<dbReference type="Proteomes" id="UP000178129">
    <property type="component" value="Unassembled WGS sequence"/>
</dbReference>
<organism evidence="1 2">
    <name type="scientific">Rhynchosporium graminicola</name>
    <dbReference type="NCBI Taxonomy" id="2792576"/>
    <lineage>
        <taxon>Eukaryota</taxon>
        <taxon>Fungi</taxon>
        <taxon>Dikarya</taxon>
        <taxon>Ascomycota</taxon>
        <taxon>Pezizomycotina</taxon>
        <taxon>Leotiomycetes</taxon>
        <taxon>Helotiales</taxon>
        <taxon>Ploettnerulaceae</taxon>
        <taxon>Rhynchosporium</taxon>
    </lineage>
</organism>
<evidence type="ECO:0000313" key="2">
    <source>
        <dbReference type="Proteomes" id="UP000178129"/>
    </source>
</evidence>